<dbReference type="PANTHER" id="PTHR32166">
    <property type="entry name" value="OSJNBA0013A04.12 PROTEIN"/>
    <property type="match status" value="1"/>
</dbReference>
<evidence type="ECO:0000313" key="6">
    <source>
        <dbReference type="Proteomes" id="UP000825935"/>
    </source>
</evidence>
<proteinExistence type="predicted"/>
<comment type="caution">
    <text evidence="5">The sequence shown here is derived from an EMBL/GenBank/DDBJ whole genome shotgun (WGS) entry which is preliminary data.</text>
</comment>
<keyword evidence="1" id="KW-0175">Coiled coil</keyword>
<dbReference type="Pfam" id="PF04937">
    <property type="entry name" value="DUF659"/>
    <property type="match status" value="1"/>
</dbReference>
<evidence type="ECO:0000313" key="5">
    <source>
        <dbReference type="EMBL" id="KAH7423824.1"/>
    </source>
</evidence>
<dbReference type="AlphaFoldDB" id="A0A8T2TQY0"/>
<evidence type="ECO:0000259" key="2">
    <source>
        <dbReference type="Pfam" id="PF04937"/>
    </source>
</evidence>
<dbReference type="InterPro" id="IPR007021">
    <property type="entry name" value="DUF659"/>
</dbReference>
<protein>
    <recommendedName>
        <fullName evidence="7">HAT C-terminal dimerisation domain-containing protein</fullName>
    </recommendedName>
</protein>
<organism evidence="5 6">
    <name type="scientific">Ceratopteris richardii</name>
    <name type="common">Triangle waterfern</name>
    <dbReference type="NCBI Taxonomy" id="49495"/>
    <lineage>
        <taxon>Eukaryota</taxon>
        <taxon>Viridiplantae</taxon>
        <taxon>Streptophyta</taxon>
        <taxon>Embryophyta</taxon>
        <taxon>Tracheophyta</taxon>
        <taxon>Polypodiopsida</taxon>
        <taxon>Polypodiidae</taxon>
        <taxon>Polypodiales</taxon>
        <taxon>Pteridineae</taxon>
        <taxon>Pteridaceae</taxon>
        <taxon>Parkerioideae</taxon>
        <taxon>Ceratopteris</taxon>
    </lineage>
</organism>
<dbReference type="Proteomes" id="UP000825935">
    <property type="component" value="Chromosome 12"/>
</dbReference>
<evidence type="ECO:0000259" key="4">
    <source>
        <dbReference type="Pfam" id="PF17921"/>
    </source>
</evidence>
<evidence type="ECO:0000256" key="1">
    <source>
        <dbReference type="SAM" id="Coils"/>
    </source>
</evidence>
<dbReference type="PANTHER" id="PTHR32166:SF123">
    <property type="entry name" value="BED-TYPE DOMAIN-CONTAINING PROTEIN"/>
    <property type="match status" value="1"/>
</dbReference>
<sequence length="614" mass="71161">MSFTVLESSLLQEIKEAQVEDPHLRRTVPAVSSSTKANKSIPYSNFSQESGIVKRKGKVCVQNFWDLRKKVMHDNHDVPCARHHGVDKTIQLVRITFWWPGLARDIHTYVQQCFMCKVNKQTDWDSYLPLVEFAYNNRPHKVTRMSPLEMNYGMNPTPPSTIGMPKKYPSASELLSNLQANLEIAKAKMKHAADRAKEYADRKRSPRSFEEGDRICMDNASNCVRVGYLVEQQWPHIFYTRCTCHCLHLLFEDIRRLEWVKPILDNAVKVVVFVTMKRSVLALFRKHCTKDLVKQAQTRFAFMFIMLSNLLNERVYNGLRSLMVSKEYTRKKVARTKKAKDVSSIILSAFFWRQARDIVKICAPILKVLHLADREGATMGLIYQLTNRMIEIISSIESIDSARLEEVKNLCVDTWNMLHSPLHAAAYMLQPIWKSKSPQLDSKYTCGDIKKEGVLINEMNMYKSMEALFARPIAKDESRMHNDVKWWETFEANIPNLQKLALLMLSQGSCASPCEWNWSTFSLIHTKRRNKLQPRNVEKLKEEDDCRLLALQEEHDGKIPSSSSYTIVESHAHEDIVSQEDIVVDDGDNRDDDDEDKDIDDRCMMHHYSLCYDL</sequence>
<feature type="domain" description="Integrase zinc-binding" evidence="4">
    <location>
        <begin position="67"/>
        <end position="121"/>
    </location>
</feature>
<dbReference type="Gene3D" id="1.10.340.70">
    <property type="match status" value="1"/>
</dbReference>
<evidence type="ECO:0000259" key="3">
    <source>
        <dbReference type="Pfam" id="PF05699"/>
    </source>
</evidence>
<dbReference type="Pfam" id="PF17921">
    <property type="entry name" value="Integrase_H2C2"/>
    <property type="match status" value="1"/>
</dbReference>
<dbReference type="InterPro" id="IPR008906">
    <property type="entry name" value="HATC_C_dom"/>
</dbReference>
<gene>
    <name evidence="5" type="ORF">KP509_12G075800</name>
</gene>
<keyword evidence="6" id="KW-1185">Reference proteome</keyword>
<name>A0A8T2TQY0_CERRI</name>
<feature type="domain" description="DUF659" evidence="2">
    <location>
        <begin position="215"/>
        <end position="270"/>
    </location>
</feature>
<accession>A0A8T2TQY0</accession>
<evidence type="ECO:0008006" key="7">
    <source>
        <dbReference type="Google" id="ProtNLM"/>
    </source>
</evidence>
<reference evidence="5" key="1">
    <citation type="submission" date="2021-08" db="EMBL/GenBank/DDBJ databases">
        <title>WGS assembly of Ceratopteris richardii.</title>
        <authorList>
            <person name="Marchant D.B."/>
            <person name="Chen G."/>
            <person name="Jenkins J."/>
            <person name="Shu S."/>
            <person name="Leebens-Mack J."/>
            <person name="Grimwood J."/>
            <person name="Schmutz J."/>
            <person name="Soltis P."/>
            <person name="Soltis D."/>
            <person name="Chen Z.-H."/>
        </authorList>
    </citation>
    <scope>NUCLEOTIDE SEQUENCE</scope>
    <source>
        <strain evidence="5">Whitten #5841</strain>
        <tissue evidence="5">Leaf</tissue>
    </source>
</reference>
<dbReference type="InterPro" id="IPR012337">
    <property type="entry name" value="RNaseH-like_sf"/>
</dbReference>
<feature type="coiled-coil region" evidence="1">
    <location>
        <begin position="175"/>
        <end position="202"/>
    </location>
</feature>
<dbReference type="InterPro" id="IPR041588">
    <property type="entry name" value="Integrase_H2C2"/>
</dbReference>
<dbReference type="SUPFAM" id="SSF53098">
    <property type="entry name" value="Ribonuclease H-like"/>
    <property type="match status" value="1"/>
</dbReference>
<dbReference type="GO" id="GO:0046983">
    <property type="term" value="F:protein dimerization activity"/>
    <property type="evidence" value="ECO:0007669"/>
    <property type="project" value="InterPro"/>
</dbReference>
<feature type="domain" description="HAT C-terminal dimerisation" evidence="3">
    <location>
        <begin position="472"/>
        <end position="540"/>
    </location>
</feature>
<dbReference type="EMBL" id="CM035417">
    <property type="protein sequence ID" value="KAH7423824.1"/>
    <property type="molecule type" value="Genomic_DNA"/>
</dbReference>
<dbReference type="Pfam" id="PF05699">
    <property type="entry name" value="Dimer_Tnp_hAT"/>
    <property type="match status" value="1"/>
</dbReference>
<dbReference type="OrthoDB" id="1741262at2759"/>